<reference evidence="4" key="1">
    <citation type="submission" date="2025-08" db="UniProtKB">
        <authorList>
            <consortium name="RefSeq"/>
        </authorList>
    </citation>
    <scope>IDENTIFICATION</scope>
</reference>
<dbReference type="PANTHER" id="PTHR37456">
    <property type="entry name" value="SI:CH211-266K2.1"/>
    <property type="match status" value="1"/>
</dbReference>
<keyword evidence="3" id="KW-1185">Reference proteome</keyword>
<evidence type="ECO:0000256" key="2">
    <source>
        <dbReference type="SAM" id="Phobius"/>
    </source>
</evidence>
<keyword evidence="2" id="KW-0812">Transmembrane</keyword>
<dbReference type="Proteomes" id="UP000694871">
    <property type="component" value="Unplaced"/>
</dbReference>
<sequence length="177" mass="18478">MSEPREQAAAAAAAASPQGGCRCAGGGVGRAPAVLSLLFSLLSVGACFLLSARTSKLQGRLVALEGELASRAWSPGDQLDAEPWLALLQPQVDRVLQEKLGEGLAKLRTAREAPSECRCPPGPPGRRGKPGRRGEPGPPGQSGRDGYPTYAGMPAGSSQLFCEEIFSLLEDKAEPRE</sequence>
<feature type="region of interest" description="Disordered" evidence="1">
    <location>
        <begin position="111"/>
        <end position="155"/>
    </location>
</feature>
<dbReference type="PANTHER" id="PTHR37456:SF4">
    <property type="entry name" value="COLLAGEN ALPHA-1(XXIII) CHAIN"/>
    <property type="match status" value="1"/>
</dbReference>
<protein>
    <submittedName>
        <fullName evidence="4">Collagen alpha-1(XXIII) chain-like</fullName>
    </submittedName>
</protein>
<evidence type="ECO:0000313" key="3">
    <source>
        <dbReference type="Proteomes" id="UP000694871"/>
    </source>
</evidence>
<evidence type="ECO:0000313" key="4">
    <source>
        <dbReference type="RefSeq" id="XP_015282519.1"/>
    </source>
</evidence>
<keyword evidence="2" id="KW-0472">Membrane</keyword>
<evidence type="ECO:0000256" key="1">
    <source>
        <dbReference type="SAM" id="MobiDB-lite"/>
    </source>
</evidence>
<name>A0ABM1L982_GEKJA</name>
<dbReference type="InterPro" id="IPR050938">
    <property type="entry name" value="Collagen_Structural_Proteins"/>
</dbReference>
<accession>A0ABM1L982</accession>
<dbReference type="RefSeq" id="XP_015282519.1">
    <property type="nucleotide sequence ID" value="XM_015427033.1"/>
</dbReference>
<feature type="transmembrane region" description="Helical" evidence="2">
    <location>
        <begin position="33"/>
        <end position="52"/>
    </location>
</feature>
<dbReference type="GeneID" id="107123709"/>
<keyword evidence="2" id="KW-1133">Transmembrane helix</keyword>
<proteinExistence type="predicted"/>
<organism evidence="3 4">
    <name type="scientific">Gekko japonicus</name>
    <name type="common">Schlegel's Japanese gecko</name>
    <dbReference type="NCBI Taxonomy" id="146911"/>
    <lineage>
        <taxon>Eukaryota</taxon>
        <taxon>Metazoa</taxon>
        <taxon>Chordata</taxon>
        <taxon>Craniata</taxon>
        <taxon>Vertebrata</taxon>
        <taxon>Euteleostomi</taxon>
        <taxon>Lepidosauria</taxon>
        <taxon>Squamata</taxon>
        <taxon>Bifurcata</taxon>
        <taxon>Gekkota</taxon>
        <taxon>Gekkonidae</taxon>
        <taxon>Gekkoninae</taxon>
        <taxon>Gekko</taxon>
    </lineage>
</organism>
<gene>
    <name evidence="4" type="primary">LOC107123709</name>
</gene>